<evidence type="ECO:0000256" key="9">
    <source>
        <dbReference type="ARBA" id="ARBA00023315"/>
    </source>
</evidence>
<keyword evidence="8" id="KW-0198">Cysteine biosynthesis</keyword>
<dbReference type="PANTHER" id="PTHR42811">
    <property type="entry name" value="SERINE ACETYLTRANSFERASE"/>
    <property type="match status" value="1"/>
</dbReference>
<dbReference type="Pfam" id="PF00132">
    <property type="entry name" value="Hexapep"/>
    <property type="match status" value="1"/>
</dbReference>
<sequence length="202" mass="21308">MSQQPPRSWRERVREDVDAVLLRDPAAHSRLEVVLTSPGLHALWAHRAAHALWRRGPEGRLPARLLAHWARRRTGVEVHPAARLGRRIVIDHGMGVVIGETAVVGDDVLLYHGTTLGGRVSGLQGEQQGRRHPTVGDRAVLGAGATVLGAVRVGDDARVGAGAVVLVDVPDGATAVGIPARVLLPRPAADGGQPQEPAADPS</sequence>
<dbReference type="InterPro" id="IPR018357">
    <property type="entry name" value="Hexapep_transf_CS"/>
</dbReference>
<keyword evidence="14" id="KW-1185">Reference proteome</keyword>
<dbReference type="GO" id="GO:0005737">
    <property type="term" value="C:cytoplasm"/>
    <property type="evidence" value="ECO:0007669"/>
    <property type="project" value="InterPro"/>
</dbReference>
<dbReference type="NCBIfam" id="TIGR01172">
    <property type="entry name" value="cysE"/>
    <property type="match status" value="1"/>
</dbReference>
<dbReference type="InterPro" id="IPR010493">
    <property type="entry name" value="Ser_AcTrfase_N"/>
</dbReference>
<dbReference type="InterPro" id="IPR011004">
    <property type="entry name" value="Trimer_LpxA-like_sf"/>
</dbReference>
<dbReference type="InterPro" id="IPR045304">
    <property type="entry name" value="LbH_SAT"/>
</dbReference>
<name>A0A5C8ZE19_9ACTN</name>
<comment type="pathway">
    <text evidence="1">Amino-acid biosynthesis; L-cysteine biosynthesis; L-cysteine from L-serine: step 1/2.</text>
</comment>
<evidence type="ECO:0000313" key="14">
    <source>
        <dbReference type="Proteomes" id="UP000321234"/>
    </source>
</evidence>
<organism evidence="13 14">
    <name type="scientific">Quadrisphaera setariae</name>
    <dbReference type="NCBI Taxonomy" id="2593304"/>
    <lineage>
        <taxon>Bacteria</taxon>
        <taxon>Bacillati</taxon>
        <taxon>Actinomycetota</taxon>
        <taxon>Actinomycetes</taxon>
        <taxon>Kineosporiales</taxon>
        <taxon>Kineosporiaceae</taxon>
        <taxon>Quadrisphaera</taxon>
    </lineage>
</organism>
<dbReference type="InterPro" id="IPR001451">
    <property type="entry name" value="Hexapep"/>
</dbReference>
<dbReference type="Gene3D" id="1.10.3130.10">
    <property type="entry name" value="serine acetyltransferase, domain 1"/>
    <property type="match status" value="1"/>
</dbReference>
<dbReference type="GO" id="GO:0006535">
    <property type="term" value="P:cysteine biosynthetic process from serine"/>
    <property type="evidence" value="ECO:0007669"/>
    <property type="project" value="InterPro"/>
</dbReference>
<protein>
    <recommendedName>
        <fullName evidence="4 11">Serine acetyltransferase</fullName>
        <ecNumber evidence="3 11">2.3.1.30</ecNumber>
    </recommendedName>
</protein>
<evidence type="ECO:0000256" key="1">
    <source>
        <dbReference type="ARBA" id="ARBA00004876"/>
    </source>
</evidence>
<dbReference type="GO" id="GO:0009001">
    <property type="term" value="F:serine O-acetyltransferase activity"/>
    <property type="evidence" value="ECO:0007669"/>
    <property type="project" value="UniProtKB-EC"/>
</dbReference>
<dbReference type="Pfam" id="PF06426">
    <property type="entry name" value="SATase_N"/>
    <property type="match status" value="1"/>
</dbReference>
<dbReference type="Gene3D" id="2.160.10.10">
    <property type="entry name" value="Hexapeptide repeat proteins"/>
    <property type="match status" value="1"/>
</dbReference>
<gene>
    <name evidence="13" type="primary">cysE</name>
    <name evidence="13" type="ORF">FMM08_16185</name>
</gene>
<dbReference type="SUPFAM" id="SSF51161">
    <property type="entry name" value="Trimeric LpxA-like enzymes"/>
    <property type="match status" value="1"/>
</dbReference>
<dbReference type="CDD" id="cd03354">
    <property type="entry name" value="LbH_SAT"/>
    <property type="match status" value="1"/>
</dbReference>
<evidence type="ECO:0000256" key="3">
    <source>
        <dbReference type="ARBA" id="ARBA00013266"/>
    </source>
</evidence>
<dbReference type="Proteomes" id="UP000321234">
    <property type="component" value="Unassembled WGS sequence"/>
</dbReference>
<evidence type="ECO:0000256" key="10">
    <source>
        <dbReference type="ARBA" id="ARBA00049486"/>
    </source>
</evidence>
<dbReference type="NCBIfam" id="NF041874">
    <property type="entry name" value="EPS_EpsC"/>
    <property type="match status" value="1"/>
</dbReference>
<dbReference type="FunFam" id="2.160.10.10:FF:000007">
    <property type="entry name" value="Serine acetyltransferase"/>
    <property type="match status" value="1"/>
</dbReference>
<feature type="domain" description="Serine acetyltransferase N-terminal" evidence="12">
    <location>
        <begin position="8"/>
        <end position="43"/>
    </location>
</feature>
<dbReference type="PIRSF" id="PIRSF000441">
    <property type="entry name" value="CysE"/>
    <property type="match status" value="1"/>
</dbReference>
<evidence type="ECO:0000256" key="8">
    <source>
        <dbReference type="ARBA" id="ARBA00023192"/>
    </source>
</evidence>
<keyword evidence="7" id="KW-0677">Repeat</keyword>
<comment type="caution">
    <text evidence="13">The sequence shown here is derived from an EMBL/GenBank/DDBJ whole genome shotgun (WGS) entry which is preliminary data.</text>
</comment>
<evidence type="ECO:0000256" key="11">
    <source>
        <dbReference type="PIRNR" id="PIRNR000441"/>
    </source>
</evidence>
<comment type="catalytic activity">
    <reaction evidence="10 11">
        <text>L-serine + acetyl-CoA = O-acetyl-L-serine + CoA</text>
        <dbReference type="Rhea" id="RHEA:24560"/>
        <dbReference type="ChEBI" id="CHEBI:33384"/>
        <dbReference type="ChEBI" id="CHEBI:57287"/>
        <dbReference type="ChEBI" id="CHEBI:57288"/>
        <dbReference type="ChEBI" id="CHEBI:58340"/>
        <dbReference type="EC" id="2.3.1.30"/>
    </reaction>
</comment>
<dbReference type="InterPro" id="IPR053376">
    <property type="entry name" value="Serine_acetyltransferase"/>
</dbReference>
<proteinExistence type="inferred from homology"/>
<dbReference type="PROSITE" id="PS00101">
    <property type="entry name" value="HEXAPEP_TRANSFERASES"/>
    <property type="match status" value="1"/>
</dbReference>
<comment type="similarity">
    <text evidence="2 11">Belongs to the transferase hexapeptide repeat family.</text>
</comment>
<evidence type="ECO:0000313" key="13">
    <source>
        <dbReference type="EMBL" id="TXR55040.1"/>
    </source>
</evidence>
<dbReference type="EMBL" id="VKAC01000010">
    <property type="protein sequence ID" value="TXR55040.1"/>
    <property type="molecule type" value="Genomic_DNA"/>
</dbReference>
<dbReference type="EC" id="2.3.1.30" evidence="3 11"/>
<dbReference type="AlphaFoldDB" id="A0A5C8ZE19"/>
<evidence type="ECO:0000256" key="5">
    <source>
        <dbReference type="ARBA" id="ARBA00022605"/>
    </source>
</evidence>
<dbReference type="OrthoDB" id="9801456at2"/>
<evidence type="ECO:0000256" key="6">
    <source>
        <dbReference type="ARBA" id="ARBA00022679"/>
    </source>
</evidence>
<keyword evidence="5" id="KW-0028">Amino-acid biosynthesis</keyword>
<keyword evidence="9 11" id="KW-0012">Acyltransferase</keyword>
<accession>A0A5C8ZE19</accession>
<evidence type="ECO:0000256" key="2">
    <source>
        <dbReference type="ARBA" id="ARBA00007274"/>
    </source>
</evidence>
<evidence type="ECO:0000256" key="4">
    <source>
        <dbReference type="ARBA" id="ARBA00018522"/>
    </source>
</evidence>
<evidence type="ECO:0000259" key="12">
    <source>
        <dbReference type="Pfam" id="PF06426"/>
    </source>
</evidence>
<evidence type="ECO:0000256" key="7">
    <source>
        <dbReference type="ARBA" id="ARBA00022737"/>
    </source>
</evidence>
<dbReference type="InterPro" id="IPR042122">
    <property type="entry name" value="Ser_AcTrfase_N_sf"/>
</dbReference>
<dbReference type="UniPathway" id="UPA00136">
    <property type="reaction ID" value="UER00199"/>
</dbReference>
<keyword evidence="6 11" id="KW-0808">Transferase</keyword>
<dbReference type="RefSeq" id="WP_147927430.1">
    <property type="nucleotide sequence ID" value="NZ_VKAC01000010.1"/>
</dbReference>
<dbReference type="InterPro" id="IPR005881">
    <property type="entry name" value="Ser_O-AcTrfase"/>
</dbReference>
<reference evidence="13 14" key="1">
    <citation type="submission" date="2019-07" db="EMBL/GenBank/DDBJ databases">
        <title>Quadrisphaera sp. strain DD2A genome sequencing and assembly.</title>
        <authorList>
            <person name="Kim I."/>
        </authorList>
    </citation>
    <scope>NUCLEOTIDE SEQUENCE [LARGE SCALE GENOMIC DNA]</scope>
    <source>
        <strain evidence="13 14">DD2A</strain>
    </source>
</reference>